<dbReference type="Proteomes" id="UP001628124">
    <property type="component" value="Unassembled WGS sequence"/>
</dbReference>
<name>A0ABP9TTY1_9RICK</name>
<dbReference type="SUPFAM" id="SSF81593">
    <property type="entry name" value="Nucleotidyltransferase substrate binding subunit/domain"/>
    <property type="match status" value="1"/>
</dbReference>
<protein>
    <recommendedName>
        <fullName evidence="1">HEPN domain-containing protein</fullName>
    </recommendedName>
</protein>
<dbReference type="RefSeq" id="WP_412708312.1">
    <property type="nucleotide sequence ID" value="NZ_BAABMM010000034.1"/>
</dbReference>
<dbReference type="PROSITE" id="PS50910">
    <property type="entry name" value="HEPN"/>
    <property type="match status" value="1"/>
</dbReference>
<evidence type="ECO:0000313" key="2">
    <source>
        <dbReference type="EMBL" id="GAA5252699.1"/>
    </source>
</evidence>
<gene>
    <name evidence="2" type="ORF">KNCP2_09870</name>
</gene>
<dbReference type="SMART" id="SM00748">
    <property type="entry name" value="HEPN"/>
    <property type="match status" value="1"/>
</dbReference>
<dbReference type="Pfam" id="PF05168">
    <property type="entry name" value="HEPN"/>
    <property type="match status" value="1"/>
</dbReference>
<sequence length="153" mass="18199">MTLSEAKDLPWSEMKEIVKDYYEEWFGSGCGFLIDCKYPLKRGELNKSVFYLHQATESFYSSILFVFSNYKPKFHDIKKLGSRTANYNSELLQVFPIATPEQKECFELVKKAYVDARYDKNYKINKEQLFYLIERAAKLKNITERICLERINR</sequence>
<dbReference type="EMBL" id="BAABMM010000034">
    <property type="protein sequence ID" value="GAA5252699.1"/>
    <property type="molecule type" value="Genomic_DNA"/>
</dbReference>
<comment type="caution">
    <text evidence="2">The sequence shown here is derived from an EMBL/GenBank/DDBJ whole genome shotgun (WGS) entry which is preliminary data.</text>
</comment>
<accession>A0ABP9TTY1</accession>
<evidence type="ECO:0000313" key="3">
    <source>
        <dbReference type="Proteomes" id="UP001628124"/>
    </source>
</evidence>
<dbReference type="InterPro" id="IPR007842">
    <property type="entry name" value="HEPN_dom"/>
</dbReference>
<organism evidence="2 3">
    <name type="scientific">Candidatus Rickettsia kedanie</name>
    <dbReference type="NCBI Taxonomy" id="3115352"/>
    <lineage>
        <taxon>Bacteria</taxon>
        <taxon>Pseudomonadati</taxon>
        <taxon>Pseudomonadota</taxon>
        <taxon>Alphaproteobacteria</taxon>
        <taxon>Rickettsiales</taxon>
        <taxon>Rickettsiaceae</taxon>
        <taxon>Rickettsieae</taxon>
        <taxon>Rickettsia</taxon>
        <taxon>spotted fever group</taxon>
    </lineage>
</organism>
<dbReference type="Gene3D" id="1.20.120.330">
    <property type="entry name" value="Nucleotidyltransferases domain 2"/>
    <property type="match status" value="1"/>
</dbReference>
<feature type="domain" description="HEPN" evidence="1">
    <location>
        <begin position="26"/>
        <end position="146"/>
    </location>
</feature>
<keyword evidence="3" id="KW-1185">Reference proteome</keyword>
<evidence type="ECO:0000259" key="1">
    <source>
        <dbReference type="PROSITE" id="PS50910"/>
    </source>
</evidence>
<reference evidence="2 3" key="1">
    <citation type="journal article" date="2024" name="Microbiol. Immunol.">
        <title>Discovery of a novel spotted fever group Rickettsia, 'Candidatus Rickettsia kedanie,' in unfed larval chigger mites, Leptotrombidium scutellare.</title>
        <authorList>
            <person name="Ogawa M."/>
            <person name="Matsutani M."/>
            <person name="Katayama T."/>
            <person name="Takada N."/>
            <person name="Noda S."/>
            <person name="Takahashi M."/>
            <person name="Kageyama D."/>
            <person name="Hanaoka N."/>
            <person name="Ebihara H."/>
        </authorList>
    </citation>
    <scope>NUCLEOTIDE SEQUENCE [LARGE SCALE GENOMIC DNA]</scope>
    <source>
        <strain evidence="2 3">KNCP2-13</strain>
    </source>
</reference>
<proteinExistence type="predicted"/>